<sequence>MVPGWAGHHLRASSNLCSDGPSTNSGPNILCMRSFPRLGWLTYQAFLPLSQLGFGGPPSLLSLTSNPARRLHPPPPLASASVGLPSARIAVVAPRFRRGTLFRETLLPLLSSTFVYLSARVAPTRRISVLPLCSLHTGRLRPEICALVIRHLLLHVGFLELGFSSS</sequence>
<name>A0A2I0A6C2_9ASPA</name>
<evidence type="ECO:0000313" key="2">
    <source>
        <dbReference type="Proteomes" id="UP000236161"/>
    </source>
</evidence>
<proteinExistence type="predicted"/>
<dbReference type="EMBL" id="KZ452014">
    <property type="protein sequence ID" value="PKA51092.1"/>
    <property type="molecule type" value="Genomic_DNA"/>
</dbReference>
<accession>A0A2I0A6C2</accession>
<evidence type="ECO:0000313" key="1">
    <source>
        <dbReference type="EMBL" id="PKA51092.1"/>
    </source>
</evidence>
<protein>
    <submittedName>
        <fullName evidence="1">Uncharacterized protein</fullName>
    </submittedName>
</protein>
<dbReference type="AlphaFoldDB" id="A0A2I0A6C2"/>
<reference evidence="1 2" key="1">
    <citation type="journal article" date="2017" name="Nature">
        <title>The Apostasia genome and the evolution of orchids.</title>
        <authorList>
            <person name="Zhang G.Q."/>
            <person name="Liu K.W."/>
            <person name="Li Z."/>
            <person name="Lohaus R."/>
            <person name="Hsiao Y.Y."/>
            <person name="Niu S.C."/>
            <person name="Wang J.Y."/>
            <person name="Lin Y.C."/>
            <person name="Xu Q."/>
            <person name="Chen L.J."/>
            <person name="Yoshida K."/>
            <person name="Fujiwara S."/>
            <person name="Wang Z.W."/>
            <person name="Zhang Y.Q."/>
            <person name="Mitsuda N."/>
            <person name="Wang M."/>
            <person name="Liu G.H."/>
            <person name="Pecoraro L."/>
            <person name="Huang H.X."/>
            <person name="Xiao X.J."/>
            <person name="Lin M."/>
            <person name="Wu X.Y."/>
            <person name="Wu W.L."/>
            <person name="Chen Y.Y."/>
            <person name="Chang S.B."/>
            <person name="Sakamoto S."/>
            <person name="Ohme-Takagi M."/>
            <person name="Yagi M."/>
            <person name="Zeng S.J."/>
            <person name="Shen C.Y."/>
            <person name="Yeh C.M."/>
            <person name="Luo Y.B."/>
            <person name="Tsai W.C."/>
            <person name="Van de Peer Y."/>
            <person name="Liu Z.J."/>
        </authorList>
    </citation>
    <scope>NUCLEOTIDE SEQUENCE [LARGE SCALE GENOMIC DNA]</scope>
    <source>
        <strain evidence="2">cv. Shenzhen</strain>
        <tissue evidence="1">Stem</tissue>
    </source>
</reference>
<gene>
    <name evidence="1" type="ORF">AXF42_Ash010532</name>
</gene>
<organism evidence="1 2">
    <name type="scientific">Apostasia shenzhenica</name>
    <dbReference type="NCBI Taxonomy" id="1088818"/>
    <lineage>
        <taxon>Eukaryota</taxon>
        <taxon>Viridiplantae</taxon>
        <taxon>Streptophyta</taxon>
        <taxon>Embryophyta</taxon>
        <taxon>Tracheophyta</taxon>
        <taxon>Spermatophyta</taxon>
        <taxon>Magnoliopsida</taxon>
        <taxon>Liliopsida</taxon>
        <taxon>Asparagales</taxon>
        <taxon>Orchidaceae</taxon>
        <taxon>Apostasioideae</taxon>
        <taxon>Apostasia</taxon>
    </lineage>
</organism>
<dbReference type="Proteomes" id="UP000236161">
    <property type="component" value="Unassembled WGS sequence"/>
</dbReference>
<keyword evidence="2" id="KW-1185">Reference proteome</keyword>